<dbReference type="InterPro" id="IPR018724">
    <property type="entry name" value="2OG-Fe_dioxygenase"/>
</dbReference>
<dbReference type="RefSeq" id="WP_167367019.1">
    <property type="nucleotide sequence ID" value="NZ_FUGD01000038.1"/>
</dbReference>
<reference evidence="2" key="1">
    <citation type="submission" date="2017-02" db="EMBL/GenBank/DDBJ databases">
        <authorList>
            <person name="Mornico D."/>
        </authorList>
    </citation>
    <scope>NUCLEOTIDE SEQUENCE [LARGE SCALE GENOMIC DNA]</scope>
</reference>
<proteinExistence type="predicted"/>
<dbReference type="STRING" id="1945520.A1019T_00227"/>
<sequence>MTTPFYLKLGKLSETNVKQLAPSFLNIPENEYKDGDYRLRRYSAFTFSGNKVNKLPYRPFKQSSELNKFQGDIVREYEDIEASCYESEAFQEMFSQFYTNAELPVDTEVEVHQLRMRAKPNQTISIAPEGVHQDGFNRIGMFFVNYENLSGGELYVHETQDSKPMLDHVFTDGEFVVLNDALFWHSANDVKANDNTGYFDMFVITGDKIK</sequence>
<organism evidence="1 2">
    <name type="scientific">Psychrobacter pasteurii</name>
    <dbReference type="NCBI Taxonomy" id="1945520"/>
    <lineage>
        <taxon>Bacteria</taxon>
        <taxon>Pseudomonadati</taxon>
        <taxon>Pseudomonadota</taxon>
        <taxon>Gammaproteobacteria</taxon>
        <taxon>Moraxellales</taxon>
        <taxon>Moraxellaceae</taxon>
        <taxon>Psychrobacter</taxon>
    </lineage>
</organism>
<dbReference type="Gene3D" id="2.60.120.620">
    <property type="entry name" value="q2cbj1_9rhob like domain"/>
    <property type="match status" value="1"/>
</dbReference>
<protein>
    <recommendedName>
        <fullName evidence="3">2OG-Fe dioxygenase family protein</fullName>
    </recommendedName>
</protein>
<evidence type="ECO:0000313" key="2">
    <source>
        <dbReference type="Proteomes" id="UP000188169"/>
    </source>
</evidence>
<evidence type="ECO:0000313" key="1">
    <source>
        <dbReference type="EMBL" id="SJM36266.1"/>
    </source>
</evidence>
<dbReference type="GO" id="GO:0051213">
    <property type="term" value="F:dioxygenase activity"/>
    <property type="evidence" value="ECO:0007669"/>
    <property type="project" value="InterPro"/>
</dbReference>
<dbReference type="AlphaFoldDB" id="A0A1R4ECP8"/>
<keyword evidence="2" id="KW-1185">Reference proteome</keyword>
<evidence type="ECO:0008006" key="3">
    <source>
        <dbReference type="Google" id="ProtNLM"/>
    </source>
</evidence>
<dbReference type="Proteomes" id="UP000188169">
    <property type="component" value="Unassembled WGS sequence"/>
</dbReference>
<dbReference type="Pfam" id="PF10014">
    <property type="entry name" value="2OG-Fe_Oxy_2"/>
    <property type="match status" value="1"/>
</dbReference>
<name>A0A1R4ECP8_9GAMM</name>
<accession>A0A1R4ECP8</accession>
<dbReference type="EMBL" id="FUGD01000038">
    <property type="protein sequence ID" value="SJM36266.1"/>
    <property type="molecule type" value="Genomic_DNA"/>
</dbReference>
<gene>
    <name evidence="1" type="ORF">A1019T_00227</name>
</gene>